<comment type="catalytic activity">
    <reaction evidence="8">
        <text>a 6-O-methyl-2'-deoxyguanosine in DNA + L-cysteinyl-[protein] = S-methyl-L-cysteinyl-[protein] + a 2'-deoxyguanosine in DNA</text>
        <dbReference type="Rhea" id="RHEA:24000"/>
        <dbReference type="Rhea" id="RHEA-COMP:10131"/>
        <dbReference type="Rhea" id="RHEA-COMP:10132"/>
        <dbReference type="Rhea" id="RHEA-COMP:11367"/>
        <dbReference type="Rhea" id="RHEA-COMP:11368"/>
        <dbReference type="ChEBI" id="CHEBI:29950"/>
        <dbReference type="ChEBI" id="CHEBI:82612"/>
        <dbReference type="ChEBI" id="CHEBI:85445"/>
        <dbReference type="ChEBI" id="CHEBI:85448"/>
        <dbReference type="EC" id="2.1.1.63"/>
    </reaction>
</comment>
<dbReference type="GO" id="GO:0006281">
    <property type="term" value="P:DNA repair"/>
    <property type="evidence" value="ECO:0007669"/>
    <property type="project" value="UniProtKB-KW"/>
</dbReference>
<dbReference type="Gene3D" id="3.30.160.70">
    <property type="entry name" value="Methylated DNA-protein cysteine methyltransferase domain"/>
    <property type="match status" value="1"/>
</dbReference>
<keyword evidence="5 11" id="KW-0808">Transferase</keyword>
<comment type="catalytic activity">
    <reaction evidence="1">
        <text>a 4-O-methyl-thymidine in DNA + L-cysteinyl-[protein] = a thymidine in DNA + S-methyl-L-cysteinyl-[protein]</text>
        <dbReference type="Rhea" id="RHEA:53428"/>
        <dbReference type="Rhea" id="RHEA-COMP:10131"/>
        <dbReference type="Rhea" id="RHEA-COMP:10132"/>
        <dbReference type="Rhea" id="RHEA-COMP:13555"/>
        <dbReference type="Rhea" id="RHEA-COMP:13556"/>
        <dbReference type="ChEBI" id="CHEBI:29950"/>
        <dbReference type="ChEBI" id="CHEBI:82612"/>
        <dbReference type="ChEBI" id="CHEBI:137386"/>
        <dbReference type="ChEBI" id="CHEBI:137387"/>
        <dbReference type="EC" id="2.1.1.63"/>
    </reaction>
</comment>
<dbReference type="InterPro" id="IPR036217">
    <property type="entry name" value="MethylDNA_cys_MeTrfase_DNAb"/>
</dbReference>
<dbReference type="NCBIfam" id="TIGR00589">
    <property type="entry name" value="ogt"/>
    <property type="match status" value="1"/>
</dbReference>
<dbReference type="GO" id="GO:0032259">
    <property type="term" value="P:methylation"/>
    <property type="evidence" value="ECO:0007669"/>
    <property type="project" value="UniProtKB-KW"/>
</dbReference>
<evidence type="ECO:0000256" key="3">
    <source>
        <dbReference type="ARBA" id="ARBA00011918"/>
    </source>
</evidence>
<dbReference type="CDD" id="cd06445">
    <property type="entry name" value="ATase"/>
    <property type="match status" value="1"/>
</dbReference>
<evidence type="ECO:0000256" key="2">
    <source>
        <dbReference type="ARBA" id="ARBA00008711"/>
    </source>
</evidence>
<gene>
    <name evidence="11" type="ORF">CEE37_08430</name>
</gene>
<keyword evidence="4 11" id="KW-0489">Methyltransferase</keyword>
<comment type="caution">
    <text evidence="11">The sequence shown here is derived from an EMBL/GenBank/DDBJ whole genome shotgun (WGS) entry which is preliminary data.</text>
</comment>
<feature type="domain" description="Methylated-DNA-[protein]-cysteine S-methyltransferase DNA binding" evidence="9">
    <location>
        <begin position="92"/>
        <end position="172"/>
    </location>
</feature>
<dbReference type="PROSITE" id="PS00374">
    <property type="entry name" value="MGMT"/>
    <property type="match status" value="1"/>
</dbReference>
<dbReference type="Proteomes" id="UP000319619">
    <property type="component" value="Unassembled WGS sequence"/>
</dbReference>
<comment type="similarity">
    <text evidence="2">Belongs to the MGMT family.</text>
</comment>
<evidence type="ECO:0000259" key="10">
    <source>
        <dbReference type="Pfam" id="PF02870"/>
    </source>
</evidence>
<dbReference type="FunFam" id="1.10.10.10:FF:000214">
    <property type="entry name" value="Methylated-DNA--protein-cysteine methyltransferase"/>
    <property type="match status" value="1"/>
</dbReference>
<protein>
    <recommendedName>
        <fullName evidence="3">methylated-DNA--[protein]-cysteine S-methyltransferase</fullName>
        <ecNumber evidence="3">2.1.1.63</ecNumber>
    </recommendedName>
</protein>
<keyword evidence="6" id="KW-0227">DNA damage</keyword>
<dbReference type="InterPro" id="IPR014048">
    <property type="entry name" value="MethylDNA_cys_MeTrfase_DNA-bd"/>
</dbReference>
<dbReference type="Gene3D" id="1.10.10.10">
    <property type="entry name" value="Winged helix-like DNA-binding domain superfamily/Winged helix DNA-binding domain"/>
    <property type="match status" value="1"/>
</dbReference>
<dbReference type="AlphaFoldDB" id="A0A532UZF7"/>
<name>A0A532UZF7_UNCL8</name>
<dbReference type="SUPFAM" id="SSF53155">
    <property type="entry name" value="Methylated DNA-protein cysteine methyltransferase domain"/>
    <property type="match status" value="1"/>
</dbReference>
<dbReference type="InterPro" id="IPR008332">
    <property type="entry name" value="MethylG_MeTrfase_N"/>
</dbReference>
<dbReference type="SUPFAM" id="SSF46767">
    <property type="entry name" value="Methylated DNA-protein cysteine methyltransferase, C-terminal domain"/>
    <property type="match status" value="1"/>
</dbReference>
<evidence type="ECO:0000313" key="12">
    <source>
        <dbReference type="Proteomes" id="UP000319619"/>
    </source>
</evidence>
<dbReference type="Pfam" id="PF01035">
    <property type="entry name" value="DNA_binding_1"/>
    <property type="match status" value="1"/>
</dbReference>
<dbReference type="InterPro" id="IPR036631">
    <property type="entry name" value="MGMT_N_sf"/>
</dbReference>
<dbReference type="InterPro" id="IPR036388">
    <property type="entry name" value="WH-like_DNA-bd_sf"/>
</dbReference>
<feature type="domain" description="Methylguanine DNA methyltransferase ribonuclease-like" evidence="10">
    <location>
        <begin position="8"/>
        <end position="86"/>
    </location>
</feature>
<evidence type="ECO:0000256" key="4">
    <source>
        <dbReference type="ARBA" id="ARBA00022603"/>
    </source>
</evidence>
<evidence type="ECO:0000256" key="6">
    <source>
        <dbReference type="ARBA" id="ARBA00022763"/>
    </source>
</evidence>
<dbReference type="InterPro" id="IPR001497">
    <property type="entry name" value="MethylDNA_cys_MeTrfase_AS"/>
</dbReference>
<accession>A0A532UZF7</accession>
<keyword evidence="7" id="KW-0234">DNA repair</keyword>
<dbReference type="PANTHER" id="PTHR10815">
    <property type="entry name" value="METHYLATED-DNA--PROTEIN-CYSTEINE METHYLTRANSFERASE"/>
    <property type="match status" value="1"/>
</dbReference>
<proteinExistence type="inferred from homology"/>
<reference evidence="11 12" key="1">
    <citation type="submission" date="2017-06" db="EMBL/GenBank/DDBJ databases">
        <title>Novel microbial phyla capable of carbon fixation and sulfur reduction in deep-sea sediments.</title>
        <authorList>
            <person name="Huang J."/>
            <person name="Baker B."/>
            <person name="Wang Y."/>
        </authorList>
    </citation>
    <scope>NUCLEOTIDE SEQUENCE [LARGE SCALE GENOMIC DNA]</scope>
    <source>
        <strain evidence="11">B3_LCP</strain>
    </source>
</reference>
<evidence type="ECO:0000256" key="1">
    <source>
        <dbReference type="ARBA" id="ARBA00001286"/>
    </source>
</evidence>
<dbReference type="EC" id="2.1.1.63" evidence="3"/>
<dbReference type="EMBL" id="NJBN01000005">
    <property type="protein sequence ID" value="TKJ40343.1"/>
    <property type="molecule type" value="Genomic_DNA"/>
</dbReference>
<dbReference type="PANTHER" id="PTHR10815:SF13">
    <property type="entry name" value="METHYLATED-DNA--PROTEIN-CYSTEINE METHYLTRANSFERASE"/>
    <property type="match status" value="1"/>
</dbReference>
<dbReference type="Pfam" id="PF02870">
    <property type="entry name" value="Methyltransf_1N"/>
    <property type="match status" value="1"/>
</dbReference>
<dbReference type="GO" id="GO:0003908">
    <property type="term" value="F:methylated-DNA-[protein]-cysteine S-methyltransferase activity"/>
    <property type="evidence" value="ECO:0007669"/>
    <property type="project" value="UniProtKB-EC"/>
</dbReference>
<evidence type="ECO:0000259" key="9">
    <source>
        <dbReference type="Pfam" id="PF01035"/>
    </source>
</evidence>
<evidence type="ECO:0000256" key="5">
    <source>
        <dbReference type="ARBA" id="ARBA00022679"/>
    </source>
</evidence>
<evidence type="ECO:0000313" key="11">
    <source>
        <dbReference type="EMBL" id="TKJ40343.1"/>
    </source>
</evidence>
<evidence type="ECO:0000256" key="7">
    <source>
        <dbReference type="ARBA" id="ARBA00023204"/>
    </source>
</evidence>
<sequence>MTQKQVYFWTAYKSPVGNHYLLANEGSLMAMSLNDSFDQFREKYAEIADGEWNEVETHENPVLSRIANALDAYFSMRKPFPQDLPINPQGTPFQRKTWENMSKIPFGGTISYGGLAAKVGSPGAARAVGSACGANPIPIIIPCHRVLASSGGLGGFGGGLDMKRRLLELEGAL</sequence>
<organism evidence="11 12">
    <name type="scientific">candidate division LCP-89 bacterium B3_LCP</name>
    <dbReference type="NCBI Taxonomy" id="2012998"/>
    <lineage>
        <taxon>Bacteria</taxon>
        <taxon>Pseudomonadati</taxon>
        <taxon>Bacteria division LCP-89</taxon>
    </lineage>
</organism>
<evidence type="ECO:0000256" key="8">
    <source>
        <dbReference type="ARBA" id="ARBA00049348"/>
    </source>
</evidence>